<name>A0ABT1GQZ8_9BURK</name>
<dbReference type="InterPro" id="IPR036942">
    <property type="entry name" value="Beta-barrel_TonB_sf"/>
</dbReference>
<dbReference type="PROSITE" id="PS52016">
    <property type="entry name" value="TONB_DEPENDENT_REC_3"/>
    <property type="match status" value="1"/>
</dbReference>
<dbReference type="EMBL" id="JALJZU010000011">
    <property type="protein sequence ID" value="MCP2011421.1"/>
    <property type="molecule type" value="Genomic_DNA"/>
</dbReference>
<feature type="domain" description="TonB-dependent receptor plug" evidence="14">
    <location>
        <begin position="39"/>
        <end position="128"/>
    </location>
</feature>
<keyword evidence="10 11" id="KW-0998">Cell outer membrane</keyword>
<dbReference type="Proteomes" id="UP001162889">
    <property type="component" value="Unassembled WGS sequence"/>
</dbReference>
<comment type="similarity">
    <text evidence="2 11 12">Belongs to the TonB-dependent receptor family.</text>
</comment>
<evidence type="ECO:0000256" key="2">
    <source>
        <dbReference type="ARBA" id="ARBA00009810"/>
    </source>
</evidence>
<protein>
    <submittedName>
        <fullName evidence="15">Outer membrane receptor for ferrienterochelin and colicin</fullName>
    </submittedName>
</protein>
<gene>
    <name evidence="15" type="ORF">L1274_005170</name>
</gene>
<dbReference type="SUPFAM" id="SSF56935">
    <property type="entry name" value="Porins"/>
    <property type="match status" value="1"/>
</dbReference>
<evidence type="ECO:0000256" key="5">
    <source>
        <dbReference type="ARBA" id="ARBA00022692"/>
    </source>
</evidence>
<keyword evidence="6" id="KW-0732">Signal</keyword>
<evidence type="ECO:0000256" key="3">
    <source>
        <dbReference type="ARBA" id="ARBA00022448"/>
    </source>
</evidence>
<dbReference type="InterPro" id="IPR012910">
    <property type="entry name" value="Plug_dom"/>
</dbReference>
<keyword evidence="5 11" id="KW-0812">Transmembrane</keyword>
<sequence length="694" mass="75346">MKPLLLLCLAAGASAQDSADMQRVDITGSAAQALRRNDTAAKIVVGRADIELYGDTTLSALLKRQPGISVAGGEVRMRGLGAGYTQLLINGEPAPQGMSIDAISPELIERVEILRTASAEYSAQAMAGSINVILRKGSRAQRDLKLGMENLQGVTGPSATMQIADREGALSYGLAATLSDTGFRNTPGSTERVEGPAALRTFAELNASHQTKLNLAPRLNWTLANGDTLAWQNLLDLYRTSSHGDSRETTIYGASTAYPDSDWNAVSHTAFLRSGVTWTHLVGAGGKLSVKLGYDYNHRNTDYAFHGASAGGTPLFTRAVTSTADDDSLTTSGKYLTRLREAHSLAIGWDGADTRRSEMRRQDDSAASGAALGQLLQEYEARVRRIALFAQDEWDVTTRLQAYLGLRWEGLDTRTYGAQLAAVKNRSSVFSPVAQMMWKLPNQERDQVRLALARTYKAPPTRDLLPRRYTINNDNGPTNPDVQGNPDLRPELAWGLDAAYESYFCKEGSVSVSAYARRIRDVTVQRLFEQNGSWVTTPFNGGKAKVAGIEFDAKFPLSAWPVDVRANASRNWSRLDAVPGPDNRLSAQIPFSANVGLDYRPAGALTLGFNAGLQTGGMVRISGNLASYTGVTRTLDGYALWKFDSKSRLRISLLNVLHQDQLLGSFYADSGYSSARTANTPTRAGIRAVYEQQL</sequence>
<dbReference type="InterPro" id="IPR037066">
    <property type="entry name" value="Plug_dom_sf"/>
</dbReference>
<proteinExistence type="inferred from homology"/>
<keyword evidence="4 11" id="KW-1134">Transmembrane beta strand</keyword>
<evidence type="ECO:0000256" key="4">
    <source>
        <dbReference type="ARBA" id="ARBA00022452"/>
    </source>
</evidence>
<evidence type="ECO:0000256" key="1">
    <source>
        <dbReference type="ARBA" id="ARBA00004571"/>
    </source>
</evidence>
<comment type="subcellular location">
    <subcellularLocation>
        <location evidence="1 11">Cell outer membrane</location>
        <topology evidence="1 11">Multi-pass membrane protein</topology>
    </subcellularLocation>
</comment>
<dbReference type="InterPro" id="IPR039426">
    <property type="entry name" value="TonB-dep_rcpt-like"/>
</dbReference>
<keyword evidence="9 15" id="KW-0675">Receptor</keyword>
<dbReference type="Gene3D" id="2.40.170.20">
    <property type="entry name" value="TonB-dependent receptor, beta-barrel domain"/>
    <property type="match status" value="1"/>
</dbReference>
<evidence type="ECO:0000256" key="10">
    <source>
        <dbReference type="ARBA" id="ARBA00023237"/>
    </source>
</evidence>
<dbReference type="Pfam" id="PF07715">
    <property type="entry name" value="Plug"/>
    <property type="match status" value="1"/>
</dbReference>
<evidence type="ECO:0000256" key="8">
    <source>
        <dbReference type="ARBA" id="ARBA00023136"/>
    </source>
</evidence>
<evidence type="ECO:0000256" key="11">
    <source>
        <dbReference type="PROSITE-ProRule" id="PRU01360"/>
    </source>
</evidence>
<reference evidence="15" key="1">
    <citation type="submission" date="2022-03" db="EMBL/GenBank/DDBJ databases">
        <title>Genome Encyclopedia of Bacteria and Archaea VI: Functional Genomics of Type Strains.</title>
        <authorList>
            <person name="Whitman W."/>
        </authorList>
    </citation>
    <scope>NUCLEOTIDE SEQUENCE</scope>
    <source>
        <strain evidence="15">HSC-15S17</strain>
    </source>
</reference>
<evidence type="ECO:0000313" key="16">
    <source>
        <dbReference type="Proteomes" id="UP001162889"/>
    </source>
</evidence>
<keyword evidence="3 11" id="KW-0813">Transport</keyword>
<evidence type="ECO:0000256" key="6">
    <source>
        <dbReference type="ARBA" id="ARBA00022729"/>
    </source>
</evidence>
<accession>A0ABT1GQZ8</accession>
<evidence type="ECO:0000259" key="14">
    <source>
        <dbReference type="Pfam" id="PF07715"/>
    </source>
</evidence>
<evidence type="ECO:0000256" key="12">
    <source>
        <dbReference type="RuleBase" id="RU003357"/>
    </source>
</evidence>
<organism evidence="15 16">
    <name type="scientific">Duganella violaceipulchra</name>
    <dbReference type="NCBI Taxonomy" id="2849652"/>
    <lineage>
        <taxon>Bacteria</taxon>
        <taxon>Pseudomonadati</taxon>
        <taxon>Pseudomonadota</taxon>
        <taxon>Betaproteobacteria</taxon>
        <taxon>Burkholderiales</taxon>
        <taxon>Oxalobacteraceae</taxon>
        <taxon>Telluria group</taxon>
        <taxon>Duganella</taxon>
    </lineage>
</organism>
<keyword evidence="16" id="KW-1185">Reference proteome</keyword>
<dbReference type="Pfam" id="PF00593">
    <property type="entry name" value="TonB_dep_Rec_b-barrel"/>
    <property type="match status" value="1"/>
</dbReference>
<evidence type="ECO:0000256" key="9">
    <source>
        <dbReference type="ARBA" id="ARBA00023170"/>
    </source>
</evidence>
<dbReference type="PANTHER" id="PTHR30069">
    <property type="entry name" value="TONB-DEPENDENT OUTER MEMBRANE RECEPTOR"/>
    <property type="match status" value="1"/>
</dbReference>
<dbReference type="PANTHER" id="PTHR30069:SF29">
    <property type="entry name" value="HEMOGLOBIN AND HEMOGLOBIN-HAPTOGLOBIN-BINDING PROTEIN 1-RELATED"/>
    <property type="match status" value="1"/>
</dbReference>
<dbReference type="Gene3D" id="2.170.130.10">
    <property type="entry name" value="TonB-dependent receptor, plug domain"/>
    <property type="match status" value="1"/>
</dbReference>
<evidence type="ECO:0000313" key="15">
    <source>
        <dbReference type="EMBL" id="MCP2011421.1"/>
    </source>
</evidence>
<dbReference type="InterPro" id="IPR000531">
    <property type="entry name" value="Beta-barrel_TonB"/>
</dbReference>
<dbReference type="RefSeq" id="WP_229224838.1">
    <property type="nucleotide sequence ID" value="NZ_JAHTGR010000007.1"/>
</dbReference>
<comment type="caution">
    <text evidence="15">The sequence shown here is derived from an EMBL/GenBank/DDBJ whole genome shotgun (WGS) entry which is preliminary data.</text>
</comment>
<evidence type="ECO:0000256" key="7">
    <source>
        <dbReference type="ARBA" id="ARBA00023077"/>
    </source>
</evidence>
<keyword evidence="7 12" id="KW-0798">TonB box</keyword>
<keyword evidence="8 11" id="KW-0472">Membrane</keyword>
<evidence type="ECO:0000259" key="13">
    <source>
        <dbReference type="Pfam" id="PF00593"/>
    </source>
</evidence>
<feature type="domain" description="TonB-dependent receptor-like beta-barrel" evidence="13">
    <location>
        <begin position="238"/>
        <end position="643"/>
    </location>
</feature>